<evidence type="ECO:0000256" key="1">
    <source>
        <dbReference type="ARBA" id="ARBA00006885"/>
    </source>
</evidence>
<organism evidence="5 6">
    <name type="scientific">Dendryphion nanum</name>
    <dbReference type="NCBI Taxonomy" id="256645"/>
    <lineage>
        <taxon>Eukaryota</taxon>
        <taxon>Fungi</taxon>
        <taxon>Dikarya</taxon>
        <taxon>Ascomycota</taxon>
        <taxon>Pezizomycotina</taxon>
        <taxon>Dothideomycetes</taxon>
        <taxon>Pleosporomycetidae</taxon>
        <taxon>Pleosporales</taxon>
        <taxon>Torulaceae</taxon>
        <taxon>Dendryphion</taxon>
    </lineage>
</organism>
<evidence type="ECO:0000256" key="3">
    <source>
        <dbReference type="ARBA" id="ARBA00024947"/>
    </source>
</evidence>
<dbReference type="EMBL" id="JAGMWT010000003">
    <property type="protein sequence ID" value="KAH7132090.1"/>
    <property type="molecule type" value="Genomic_DNA"/>
</dbReference>
<dbReference type="Proteomes" id="UP000700596">
    <property type="component" value="Unassembled WGS sequence"/>
</dbReference>
<dbReference type="InterPro" id="IPR023393">
    <property type="entry name" value="START-like_dom_sf"/>
</dbReference>
<dbReference type="CDD" id="cd07813">
    <property type="entry name" value="COQ10p_like"/>
    <property type="match status" value="1"/>
</dbReference>
<dbReference type="Gene3D" id="3.30.530.20">
    <property type="match status" value="1"/>
</dbReference>
<comment type="similarity">
    <text evidence="1">Belongs to the COQ10 family.</text>
</comment>
<feature type="domain" description="Coenzyme Q-binding protein COQ10 START" evidence="4">
    <location>
        <begin position="64"/>
        <end position="228"/>
    </location>
</feature>
<dbReference type="GO" id="GO:0048039">
    <property type="term" value="F:ubiquinone binding"/>
    <property type="evidence" value="ECO:0007669"/>
    <property type="project" value="InterPro"/>
</dbReference>
<dbReference type="AlphaFoldDB" id="A0A9P9E548"/>
<dbReference type="InterPro" id="IPR044996">
    <property type="entry name" value="COQ10-like"/>
</dbReference>
<dbReference type="PANTHER" id="PTHR12901:SF10">
    <property type="entry name" value="COENZYME Q-BINDING PROTEIN COQ10, MITOCHONDRIAL"/>
    <property type="match status" value="1"/>
</dbReference>
<comment type="function">
    <text evidence="3">Required for the function of coenzyme Q in the respiratory chain. May serve as a chaperone or may be involved in the transport of Q6 from its site of synthesis to the catalytic sites of the respiratory complexes.</text>
</comment>
<name>A0A9P9E548_9PLEO</name>
<protein>
    <submittedName>
        <fullName evidence="5">Dehydrase and lipid transport-domain-containing protein</fullName>
    </submittedName>
</protein>
<comment type="subunit">
    <text evidence="2">Interacts with coenzyme Q.</text>
</comment>
<evidence type="ECO:0000256" key="2">
    <source>
        <dbReference type="ARBA" id="ARBA00011814"/>
    </source>
</evidence>
<accession>A0A9P9E548</accession>
<dbReference type="GO" id="GO:0005739">
    <property type="term" value="C:mitochondrion"/>
    <property type="evidence" value="ECO:0007669"/>
    <property type="project" value="TreeGrafter"/>
</dbReference>
<evidence type="ECO:0000313" key="5">
    <source>
        <dbReference type="EMBL" id="KAH7132090.1"/>
    </source>
</evidence>
<dbReference type="InterPro" id="IPR005031">
    <property type="entry name" value="COQ10_START"/>
</dbReference>
<evidence type="ECO:0000259" key="4">
    <source>
        <dbReference type="Pfam" id="PF03364"/>
    </source>
</evidence>
<gene>
    <name evidence="5" type="ORF">B0J11DRAFT_216607</name>
</gene>
<dbReference type="GO" id="GO:0045333">
    <property type="term" value="P:cellular respiration"/>
    <property type="evidence" value="ECO:0007669"/>
    <property type="project" value="InterPro"/>
</dbReference>
<keyword evidence="6" id="KW-1185">Reference proteome</keyword>
<dbReference type="SUPFAM" id="SSF55961">
    <property type="entry name" value="Bet v1-like"/>
    <property type="match status" value="1"/>
</dbReference>
<dbReference type="OrthoDB" id="292693at2759"/>
<proteinExistence type="inferred from homology"/>
<comment type="caution">
    <text evidence="5">The sequence shown here is derived from an EMBL/GenBank/DDBJ whole genome shotgun (WGS) entry which is preliminary data.</text>
</comment>
<dbReference type="Pfam" id="PF03364">
    <property type="entry name" value="Polyketide_cyc"/>
    <property type="match status" value="1"/>
</dbReference>
<reference evidence="5" key="1">
    <citation type="journal article" date="2021" name="Nat. Commun.">
        <title>Genetic determinants of endophytism in the Arabidopsis root mycobiome.</title>
        <authorList>
            <person name="Mesny F."/>
            <person name="Miyauchi S."/>
            <person name="Thiergart T."/>
            <person name="Pickel B."/>
            <person name="Atanasova L."/>
            <person name="Karlsson M."/>
            <person name="Huettel B."/>
            <person name="Barry K.W."/>
            <person name="Haridas S."/>
            <person name="Chen C."/>
            <person name="Bauer D."/>
            <person name="Andreopoulos W."/>
            <person name="Pangilinan J."/>
            <person name="LaButti K."/>
            <person name="Riley R."/>
            <person name="Lipzen A."/>
            <person name="Clum A."/>
            <person name="Drula E."/>
            <person name="Henrissat B."/>
            <person name="Kohler A."/>
            <person name="Grigoriev I.V."/>
            <person name="Martin F.M."/>
            <person name="Hacquard S."/>
        </authorList>
    </citation>
    <scope>NUCLEOTIDE SEQUENCE</scope>
    <source>
        <strain evidence="5">MPI-CAGE-CH-0243</strain>
    </source>
</reference>
<evidence type="ECO:0000313" key="6">
    <source>
        <dbReference type="Proteomes" id="UP000700596"/>
    </source>
</evidence>
<sequence length="238" mass="26254">MATKTLRLSSLRPFLHTLQSPHSALRPLSNRNQQTRTFLPNPFEVLSSGSASSPHQTFTVTRTLPYSSESIYKVISDVSKYSSFVPYCQSSTVTKWSAPDATYHKRWPSEAILVAGWGGLSENFTSRVYCVPGKIVESVGGETETSLDRGQIGHHLEGDKVGADVSRDNGLLTHLRSKWMIEELEKGESGTERTAVTLSLEFAFANPMYTALSAGAAPKVADYMIKGFEERVKSLMDK</sequence>
<dbReference type="PANTHER" id="PTHR12901">
    <property type="entry name" value="SPERM PROTEIN HOMOLOG"/>
    <property type="match status" value="1"/>
</dbReference>